<name>A0A2P6N7K2_9EUKA</name>
<comment type="caution">
    <text evidence="6">The sequence shown here is derived from an EMBL/GenBank/DDBJ whole genome shotgun (WGS) entry which is preliminary data.</text>
</comment>
<evidence type="ECO:0000313" key="6">
    <source>
        <dbReference type="EMBL" id="PRP79925.1"/>
    </source>
</evidence>
<keyword evidence="7" id="KW-1185">Reference proteome</keyword>
<evidence type="ECO:0000256" key="5">
    <source>
        <dbReference type="SAM" id="Phobius"/>
    </source>
</evidence>
<evidence type="ECO:0000256" key="2">
    <source>
        <dbReference type="ARBA" id="ARBA00022692"/>
    </source>
</evidence>
<dbReference type="STRING" id="1890364.A0A2P6N7K2"/>
<evidence type="ECO:0000256" key="3">
    <source>
        <dbReference type="ARBA" id="ARBA00022989"/>
    </source>
</evidence>
<feature type="transmembrane region" description="Helical" evidence="5">
    <location>
        <begin position="7"/>
        <end position="31"/>
    </location>
</feature>
<comment type="subcellular location">
    <subcellularLocation>
        <location evidence="1">Membrane</location>
        <topology evidence="1">Multi-pass membrane protein</topology>
    </subcellularLocation>
</comment>
<feature type="transmembrane region" description="Helical" evidence="5">
    <location>
        <begin position="37"/>
        <end position="58"/>
    </location>
</feature>
<sequence>MAIEKQTILICSVLIFIGGLISLGETGWSISYLRSSSIIYSIIPGFVLLIAGTVGILAAQKESPSLARAYFFLLLAYILVNIIVSVINFIRVGELVESLCDGFSSSSDEYNNCMETYKSSMSVGWGIGIGISVVICGACAFCAFSFWKGLRENCYIVDGYTTAPVYGATPTYAAHGQPAPYGQPAYGQPAPYGQPVYGQPAPYGQPAYTDVHQKV</sequence>
<dbReference type="InParanoid" id="A0A2P6N7K2"/>
<evidence type="ECO:0000313" key="7">
    <source>
        <dbReference type="Proteomes" id="UP000241769"/>
    </source>
</evidence>
<organism evidence="6 7">
    <name type="scientific">Planoprotostelium fungivorum</name>
    <dbReference type="NCBI Taxonomy" id="1890364"/>
    <lineage>
        <taxon>Eukaryota</taxon>
        <taxon>Amoebozoa</taxon>
        <taxon>Evosea</taxon>
        <taxon>Variosea</taxon>
        <taxon>Cavosteliida</taxon>
        <taxon>Cavosteliaceae</taxon>
        <taxon>Planoprotostelium</taxon>
    </lineage>
</organism>
<dbReference type="InterPro" id="IPR018499">
    <property type="entry name" value="Tetraspanin/Peripherin"/>
</dbReference>
<keyword evidence="2 5" id="KW-0812">Transmembrane</keyword>
<reference evidence="6 7" key="1">
    <citation type="journal article" date="2018" name="Genome Biol. Evol.">
        <title>Multiple Roots of Fruiting Body Formation in Amoebozoa.</title>
        <authorList>
            <person name="Hillmann F."/>
            <person name="Forbes G."/>
            <person name="Novohradska S."/>
            <person name="Ferling I."/>
            <person name="Riege K."/>
            <person name="Groth M."/>
            <person name="Westermann M."/>
            <person name="Marz M."/>
            <person name="Spaller T."/>
            <person name="Winckler T."/>
            <person name="Schaap P."/>
            <person name="Glockner G."/>
        </authorList>
    </citation>
    <scope>NUCLEOTIDE SEQUENCE [LARGE SCALE GENOMIC DNA]</scope>
    <source>
        <strain evidence="6 7">Jena</strain>
    </source>
</reference>
<dbReference type="Pfam" id="PF00335">
    <property type="entry name" value="Tetraspanin"/>
    <property type="match status" value="1"/>
</dbReference>
<accession>A0A2P6N7K2</accession>
<proteinExistence type="predicted"/>
<dbReference type="Proteomes" id="UP000241769">
    <property type="component" value="Unassembled WGS sequence"/>
</dbReference>
<dbReference type="OrthoDB" id="1915999at2759"/>
<feature type="transmembrane region" description="Helical" evidence="5">
    <location>
        <begin position="70"/>
        <end position="90"/>
    </location>
</feature>
<dbReference type="GO" id="GO:0016020">
    <property type="term" value="C:membrane"/>
    <property type="evidence" value="ECO:0007669"/>
    <property type="project" value="UniProtKB-SubCell"/>
</dbReference>
<dbReference type="AlphaFoldDB" id="A0A2P6N7K2"/>
<feature type="transmembrane region" description="Helical" evidence="5">
    <location>
        <begin position="124"/>
        <end position="147"/>
    </location>
</feature>
<evidence type="ECO:0000256" key="1">
    <source>
        <dbReference type="ARBA" id="ARBA00004141"/>
    </source>
</evidence>
<gene>
    <name evidence="6" type="ORF">PROFUN_12414</name>
</gene>
<keyword evidence="4 5" id="KW-0472">Membrane</keyword>
<keyword evidence="3 5" id="KW-1133">Transmembrane helix</keyword>
<dbReference type="EMBL" id="MDYQ01000166">
    <property type="protein sequence ID" value="PRP79925.1"/>
    <property type="molecule type" value="Genomic_DNA"/>
</dbReference>
<evidence type="ECO:0000256" key="4">
    <source>
        <dbReference type="ARBA" id="ARBA00023136"/>
    </source>
</evidence>
<protein>
    <submittedName>
        <fullName evidence="6">SpoOM family protein</fullName>
    </submittedName>
</protein>